<keyword evidence="3" id="KW-1185">Reference proteome</keyword>
<evidence type="ECO:0000313" key="3">
    <source>
        <dbReference type="Proteomes" id="UP000499080"/>
    </source>
</evidence>
<keyword evidence="1" id="KW-0732">Signal</keyword>
<dbReference type="Proteomes" id="UP000499080">
    <property type="component" value="Unassembled WGS sequence"/>
</dbReference>
<protein>
    <submittedName>
        <fullName evidence="2">Uncharacterized protein</fullName>
    </submittedName>
</protein>
<dbReference type="AlphaFoldDB" id="A0A4Y2CIW8"/>
<feature type="signal peptide" evidence="1">
    <location>
        <begin position="1"/>
        <end position="17"/>
    </location>
</feature>
<reference evidence="2 3" key="1">
    <citation type="journal article" date="2019" name="Sci. Rep.">
        <title>Orb-weaving spider Araneus ventricosus genome elucidates the spidroin gene catalogue.</title>
        <authorList>
            <person name="Kono N."/>
            <person name="Nakamura H."/>
            <person name="Ohtoshi R."/>
            <person name="Moran D.A.P."/>
            <person name="Shinohara A."/>
            <person name="Yoshida Y."/>
            <person name="Fujiwara M."/>
            <person name="Mori M."/>
            <person name="Tomita M."/>
            <person name="Arakawa K."/>
        </authorList>
    </citation>
    <scope>NUCLEOTIDE SEQUENCE [LARGE SCALE GENOMIC DNA]</scope>
</reference>
<evidence type="ECO:0000313" key="2">
    <source>
        <dbReference type="EMBL" id="GBM04300.1"/>
    </source>
</evidence>
<evidence type="ECO:0000256" key="1">
    <source>
        <dbReference type="SAM" id="SignalP"/>
    </source>
</evidence>
<organism evidence="2 3">
    <name type="scientific">Araneus ventricosus</name>
    <name type="common">Orbweaver spider</name>
    <name type="synonym">Epeira ventricosa</name>
    <dbReference type="NCBI Taxonomy" id="182803"/>
    <lineage>
        <taxon>Eukaryota</taxon>
        <taxon>Metazoa</taxon>
        <taxon>Ecdysozoa</taxon>
        <taxon>Arthropoda</taxon>
        <taxon>Chelicerata</taxon>
        <taxon>Arachnida</taxon>
        <taxon>Araneae</taxon>
        <taxon>Araneomorphae</taxon>
        <taxon>Entelegynae</taxon>
        <taxon>Araneoidea</taxon>
        <taxon>Araneidae</taxon>
        <taxon>Araneus</taxon>
    </lineage>
</organism>
<comment type="caution">
    <text evidence="2">The sequence shown here is derived from an EMBL/GenBank/DDBJ whole genome shotgun (WGS) entry which is preliminary data.</text>
</comment>
<sequence length="122" mass="13631">MVALILVSFLPKIGVSSNNSRENSCGNVDFVSFRKQEKSGSDRSGEYLGVRQFRNLVLRQKLLYKHSVMPPCIIGRGGSPTTMLLFDPFMPIIKLSKPRVQSLQNHGVISIHPLQPCMTLEC</sequence>
<dbReference type="EMBL" id="BGPR01000201">
    <property type="protein sequence ID" value="GBM04300.1"/>
    <property type="molecule type" value="Genomic_DNA"/>
</dbReference>
<gene>
    <name evidence="2" type="ORF">AVEN_146180_1</name>
</gene>
<feature type="chain" id="PRO_5021401757" evidence="1">
    <location>
        <begin position="18"/>
        <end position="122"/>
    </location>
</feature>
<accession>A0A4Y2CIW8</accession>
<name>A0A4Y2CIW8_ARAVE</name>
<proteinExistence type="predicted"/>